<dbReference type="InterPro" id="IPR051898">
    <property type="entry name" value="Ribosome_Assembly_3"/>
</dbReference>
<dbReference type="InterPro" id="IPR028217">
    <property type="entry name" value="Rsa3_C"/>
</dbReference>
<evidence type="ECO:0000256" key="3">
    <source>
        <dbReference type="ARBA" id="ARBA00006256"/>
    </source>
</evidence>
<evidence type="ECO:0000256" key="2">
    <source>
        <dbReference type="ARBA" id="ARBA00004604"/>
    </source>
</evidence>
<feature type="compositionally biased region" description="Low complexity" evidence="8">
    <location>
        <begin position="83"/>
        <end position="131"/>
    </location>
</feature>
<comment type="subcellular location">
    <subcellularLocation>
        <location evidence="2">Nucleus</location>
        <location evidence="2">Nucleolus</location>
    </subcellularLocation>
</comment>
<evidence type="ECO:0000256" key="4">
    <source>
        <dbReference type="ARBA" id="ARBA00015339"/>
    </source>
</evidence>
<evidence type="ECO:0000256" key="6">
    <source>
        <dbReference type="ARBA" id="ARBA00023242"/>
    </source>
</evidence>
<dbReference type="Pfam" id="PF14615">
    <property type="entry name" value="Rsa3"/>
    <property type="match status" value="1"/>
</dbReference>
<name>A0ABR1L448_9PEZI</name>
<feature type="compositionally biased region" description="Pro residues" evidence="8">
    <location>
        <begin position="132"/>
        <end position="146"/>
    </location>
</feature>
<comment type="function">
    <text evidence="1">Required for efficient biogenesis of the 60S ribosomal subunit.</text>
</comment>
<dbReference type="GeneID" id="92034841"/>
<dbReference type="RefSeq" id="XP_066650371.1">
    <property type="nucleotide sequence ID" value="XM_066801935.1"/>
</dbReference>
<keyword evidence="6" id="KW-0539">Nucleus</keyword>
<keyword evidence="7" id="KW-0687">Ribonucleoprotein</keyword>
<comment type="similarity">
    <text evidence="3">Belongs to the RSA3 family.</text>
</comment>
<reference evidence="10 11" key="1">
    <citation type="submission" date="2024-04" db="EMBL/GenBank/DDBJ databases">
        <title>Phyllosticta paracitricarpa is synonymous to the EU quarantine fungus P. citricarpa based on phylogenomic analyses.</title>
        <authorList>
            <consortium name="Lawrence Berkeley National Laboratory"/>
            <person name="Van ingen-buijs V.A."/>
            <person name="Van westerhoven A.C."/>
            <person name="Haridas S."/>
            <person name="Skiadas P."/>
            <person name="Martin F."/>
            <person name="Groenewald J.Z."/>
            <person name="Crous P.W."/>
            <person name="Seidl M.F."/>
        </authorList>
    </citation>
    <scope>NUCLEOTIDE SEQUENCE [LARGE SCALE GENOMIC DNA]</scope>
    <source>
        <strain evidence="10 11">CPC 17464</strain>
    </source>
</reference>
<gene>
    <name evidence="10" type="ORF">J3D65DRAFT_641918</name>
</gene>
<sequence length="228" mass="23552">MLLVPVPVLHRFLSFFFPSISSSKVSVISTSTATQPIRLLEVLKRAVLFSVQVLTRLISTTAVSSSSSSDASSSSDESEADADVSTAPPAAKKVKTATSSKAAATTTTAQPKPTKPSTRTATTPQPAKQPASPSPSSPSPSSPQPPSTTDAAAQAAFSQPTTTASAVAAFPSWYLRRVTRELAEDLDKVRSAADFGDAALPVLVHALQQGEACFGVGEKVRIVGAAQL</sequence>
<evidence type="ECO:0000313" key="11">
    <source>
        <dbReference type="Proteomes" id="UP001360953"/>
    </source>
</evidence>
<accession>A0ABR1L448</accession>
<comment type="caution">
    <text evidence="10">The sequence shown here is derived from an EMBL/GenBank/DDBJ whole genome shotgun (WGS) entry which is preliminary data.</text>
</comment>
<feature type="compositionally biased region" description="Low complexity" evidence="8">
    <location>
        <begin position="147"/>
        <end position="160"/>
    </location>
</feature>
<evidence type="ECO:0000256" key="8">
    <source>
        <dbReference type="SAM" id="MobiDB-lite"/>
    </source>
</evidence>
<dbReference type="EMBL" id="JBBPEH010000015">
    <property type="protein sequence ID" value="KAK7530005.1"/>
    <property type="molecule type" value="Genomic_DNA"/>
</dbReference>
<protein>
    <recommendedName>
        <fullName evidence="4">Ribosome assembly protein 3</fullName>
    </recommendedName>
</protein>
<dbReference type="Proteomes" id="UP001360953">
    <property type="component" value="Unassembled WGS sequence"/>
</dbReference>
<keyword evidence="5" id="KW-0690">Ribosome biogenesis</keyword>
<evidence type="ECO:0000256" key="5">
    <source>
        <dbReference type="ARBA" id="ARBA00022517"/>
    </source>
</evidence>
<evidence type="ECO:0000259" key="9">
    <source>
        <dbReference type="Pfam" id="PF14615"/>
    </source>
</evidence>
<evidence type="ECO:0000256" key="1">
    <source>
        <dbReference type="ARBA" id="ARBA00003035"/>
    </source>
</evidence>
<proteinExistence type="inferred from homology"/>
<dbReference type="PANTHER" id="PTHR28127:SF1">
    <property type="entry name" value="RIBOSOME ASSEMBLY PROTEIN 3"/>
    <property type="match status" value="1"/>
</dbReference>
<organism evidence="10 11">
    <name type="scientific">Phyllosticta citribraziliensis</name>
    <dbReference type="NCBI Taxonomy" id="989973"/>
    <lineage>
        <taxon>Eukaryota</taxon>
        <taxon>Fungi</taxon>
        <taxon>Dikarya</taxon>
        <taxon>Ascomycota</taxon>
        <taxon>Pezizomycotina</taxon>
        <taxon>Dothideomycetes</taxon>
        <taxon>Dothideomycetes incertae sedis</taxon>
        <taxon>Botryosphaeriales</taxon>
        <taxon>Phyllostictaceae</taxon>
        <taxon>Phyllosticta</taxon>
    </lineage>
</organism>
<feature type="region of interest" description="Disordered" evidence="8">
    <location>
        <begin position="64"/>
        <end position="160"/>
    </location>
</feature>
<evidence type="ECO:0000256" key="7">
    <source>
        <dbReference type="ARBA" id="ARBA00023274"/>
    </source>
</evidence>
<feature type="compositionally biased region" description="Low complexity" evidence="8">
    <location>
        <begin position="64"/>
        <end position="75"/>
    </location>
</feature>
<evidence type="ECO:0000313" key="10">
    <source>
        <dbReference type="EMBL" id="KAK7530005.1"/>
    </source>
</evidence>
<dbReference type="PANTHER" id="PTHR28127">
    <property type="entry name" value="RIBOSOME ASSEMBLY PROTEIN 3"/>
    <property type="match status" value="1"/>
</dbReference>
<keyword evidence="11" id="KW-1185">Reference proteome</keyword>
<feature type="domain" description="Ribosome-assembly protein 3 C-terminal" evidence="9">
    <location>
        <begin position="170"/>
        <end position="214"/>
    </location>
</feature>